<name>A0ABV7ENC9_9GAMM</name>
<reference evidence="3" key="1">
    <citation type="journal article" date="2019" name="Int. J. Syst. Evol. Microbiol.">
        <title>The Global Catalogue of Microorganisms (GCM) 10K type strain sequencing project: providing services to taxonomists for standard genome sequencing and annotation.</title>
        <authorList>
            <consortium name="The Broad Institute Genomics Platform"/>
            <consortium name="The Broad Institute Genome Sequencing Center for Infectious Disease"/>
            <person name="Wu L."/>
            <person name="Ma J."/>
        </authorList>
    </citation>
    <scope>NUCLEOTIDE SEQUENCE [LARGE SCALE GENOMIC DNA]</scope>
    <source>
        <strain evidence="3">KCTC 52640</strain>
    </source>
</reference>
<dbReference type="InterPro" id="IPR003793">
    <property type="entry name" value="UPF0166"/>
</dbReference>
<protein>
    <submittedName>
        <fullName evidence="2">DUF190 domain-containing protein</fullName>
    </submittedName>
</protein>
<evidence type="ECO:0000313" key="2">
    <source>
        <dbReference type="EMBL" id="MFC3104242.1"/>
    </source>
</evidence>
<dbReference type="InterPro" id="IPR015867">
    <property type="entry name" value="N-reg_PII/ATP_PRibTrfase_C"/>
</dbReference>
<evidence type="ECO:0000256" key="1">
    <source>
        <dbReference type="ARBA" id="ARBA00010554"/>
    </source>
</evidence>
<gene>
    <name evidence="2" type="ORF">ACFOSU_10075</name>
</gene>
<accession>A0ABV7ENC9</accession>
<proteinExistence type="inferred from homology"/>
<dbReference type="Pfam" id="PF02641">
    <property type="entry name" value="DUF190"/>
    <property type="match status" value="1"/>
</dbReference>
<evidence type="ECO:0000313" key="3">
    <source>
        <dbReference type="Proteomes" id="UP001595462"/>
    </source>
</evidence>
<dbReference type="Proteomes" id="UP001595462">
    <property type="component" value="Unassembled WGS sequence"/>
</dbReference>
<dbReference type="InterPro" id="IPR011322">
    <property type="entry name" value="N-reg_PII-like_a/b"/>
</dbReference>
<dbReference type="Gene3D" id="3.30.70.120">
    <property type="match status" value="1"/>
</dbReference>
<comment type="similarity">
    <text evidence="1">Belongs to the UPF0166 family.</text>
</comment>
<dbReference type="EMBL" id="JBHRSS010000003">
    <property type="protein sequence ID" value="MFC3104242.1"/>
    <property type="molecule type" value="Genomic_DNA"/>
</dbReference>
<dbReference type="RefSeq" id="WP_380689029.1">
    <property type="nucleotide sequence ID" value="NZ_JBHRSS010000003.1"/>
</dbReference>
<comment type="caution">
    <text evidence="2">The sequence shown here is derived from an EMBL/GenBank/DDBJ whole genome shotgun (WGS) entry which is preliminary data.</text>
</comment>
<organism evidence="2 3">
    <name type="scientific">Salinisphaera aquimarina</name>
    <dbReference type="NCBI Taxonomy" id="2094031"/>
    <lineage>
        <taxon>Bacteria</taxon>
        <taxon>Pseudomonadati</taxon>
        <taxon>Pseudomonadota</taxon>
        <taxon>Gammaproteobacteria</taxon>
        <taxon>Salinisphaerales</taxon>
        <taxon>Salinisphaeraceae</taxon>
        <taxon>Salinisphaera</taxon>
    </lineage>
</organism>
<sequence>MKGFEVIFMAPRSRRHDGTPVLDAIVDIAREHDITRMTRRVNAEGTGAGGHCHSAHFFELADEPEELMFVLDGGDADALIRAVEAKEMHVFCLRRQIDYWQFGDD</sequence>
<keyword evidence="3" id="KW-1185">Reference proteome</keyword>
<dbReference type="SUPFAM" id="SSF54913">
    <property type="entry name" value="GlnB-like"/>
    <property type="match status" value="1"/>
</dbReference>